<feature type="region of interest" description="Disordered" evidence="2">
    <location>
        <begin position="130"/>
        <end position="159"/>
    </location>
</feature>
<evidence type="ECO:0000256" key="1">
    <source>
        <dbReference type="SAM" id="Coils"/>
    </source>
</evidence>
<dbReference type="GO" id="GO:0034501">
    <property type="term" value="P:protein localization to kinetochore"/>
    <property type="evidence" value="ECO:0007669"/>
    <property type="project" value="TreeGrafter"/>
</dbReference>
<dbReference type="GO" id="GO:0000776">
    <property type="term" value="C:kinetochore"/>
    <property type="evidence" value="ECO:0007669"/>
    <property type="project" value="TreeGrafter"/>
</dbReference>
<dbReference type="AlphaFoldDB" id="B0CP32"/>
<evidence type="ECO:0000256" key="2">
    <source>
        <dbReference type="SAM" id="MobiDB-lite"/>
    </source>
</evidence>
<dbReference type="KEGG" id="lbc:LACBIDRAFT_291852"/>
<reference evidence="4 5" key="1">
    <citation type="journal article" date="2008" name="Nature">
        <title>The genome of Laccaria bicolor provides insights into mycorrhizal symbiosis.</title>
        <authorList>
            <person name="Martin F."/>
            <person name="Aerts A."/>
            <person name="Ahren D."/>
            <person name="Brun A."/>
            <person name="Danchin E.G.J."/>
            <person name="Duchaussoy F."/>
            <person name="Gibon J."/>
            <person name="Kohler A."/>
            <person name="Lindquist E."/>
            <person name="Pereda V."/>
            <person name="Salamov A."/>
            <person name="Shapiro H.J."/>
            <person name="Wuyts J."/>
            <person name="Blaudez D."/>
            <person name="Buee M."/>
            <person name="Brokstein P."/>
            <person name="Canbaeck B."/>
            <person name="Cohen D."/>
            <person name="Courty P.E."/>
            <person name="Coutinho P.M."/>
            <person name="Delaruelle C."/>
            <person name="Detter J.C."/>
            <person name="Deveau A."/>
            <person name="DiFazio S."/>
            <person name="Duplessis S."/>
            <person name="Fraissinet-Tachet L."/>
            <person name="Lucic E."/>
            <person name="Frey-Klett P."/>
            <person name="Fourrey C."/>
            <person name="Feussner I."/>
            <person name="Gay G."/>
            <person name="Grimwood J."/>
            <person name="Hoegger P.J."/>
            <person name="Jain P."/>
            <person name="Kilaru S."/>
            <person name="Labbe J."/>
            <person name="Lin Y.C."/>
            <person name="Legue V."/>
            <person name="Le Tacon F."/>
            <person name="Marmeisse R."/>
            <person name="Melayah D."/>
            <person name="Montanini B."/>
            <person name="Muratet M."/>
            <person name="Nehls U."/>
            <person name="Niculita-Hirzel H."/>
            <person name="Oudot-Le Secq M.P."/>
            <person name="Peter M."/>
            <person name="Quesneville H."/>
            <person name="Rajashekar B."/>
            <person name="Reich M."/>
            <person name="Rouhier N."/>
            <person name="Schmutz J."/>
            <person name="Yin T."/>
            <person name="Chalot M."/>
            <person name="Henrissat B."/>
            <person name="Kuees U."/>
            <person name="Lucas S."/>
            <person name="Van de Peer Y."/>
            <person name="Podila G.K."/>
            <person name="Polle A."/>
            <person name="Pukkila P.J."/>
            <person name="Richardson P.M."/>
            <person name="Rouze P."/>
            <person name="Sanders I.R."/>
            <person name="Stajich J.E."/>
            <person name="Tunlid A."/>
            <person name="Tuskan G."/>
            <person name="Grigoriev I.V."/>
        </authorList>
    </citation>
    <scope>NUCLEOTIDE SEQUENCE [LARGE SCALE GENOMIC DNA]</scope>
    <source>
        <strain evidence="5">S238N-H82 / ATCC MYA-4686</strain>
    </source>
</reference>
<dbReference type="GO" id="GO:0007094">
    <property type="term" value="P:mitotic spindle assembly checkpoint signaling"/>
    <property type="evidence" value="ECO:0007669"/>
    <property type="project" value="TreeGrafter"/>
</dbReference>
<protein>
    <submittedName>
        <fullName evidence="4">Predicted protein</fullName>
    </submittedName>
</protein>
<feature type="region of interest" description="Disordered" evidence="2">
    <location>
        <begin position="446"/>
        <end position="580"/>
    </location>
</feature>
<name>B0CP32_LACBS</name>
<feature type="domain" description="Spc7 kinetochore protein" evidence="3">
    <location>
        <begin position="755"/>
        <end position="1069"/>
    </location>
</feature>
<dbReference type="InParanoid" id="B0CP32"/>
<feature type="compositionally biased region" description="Low complexity" evidence="2">
    <location>
        <begin position="139"/>
        <end position="159"/>
    </location>
</feature>
<sequence>MAVKKDSPKRRKSIAVTNLNQRSIVPKGRRRAHSIVPGASLSPLAKARRSLVPRKSILKAPINLLNTEDSQWDSQFSQNSAQSQNSILDDINVTQSMDMTQDYYARVHDNTSRKSLGRRVSFAEHAHVRLFEKPDKNHTNSTSSPQSSPVVSPSSHQNVVTDENAYDRPTPVAGQHHSSVRHTVMNRKAEDMDLTSVAPLTFPISSGTAGSAILDEEFDYDDVDNDMEVTEVIRAELLRKRSLSLGGRQPLSQVGSSILSADESSDDLEETQSSIGNDSTTSDALSERSQAMEFTIPLNQSLRPPAHEDEAWLALRRATHSGNTPIEPVPTSDDDQDYPPNNGMDLGDAVQRLMRARDSLSLPSHNEENTPDNMVQHLPHDETFSSIDESFEADADDGDRTMNISKVLGRASLNDVANARMSMGYQDSTMDESEIYATLAPKGSSIPRSSLLQQNLGGPSGQQLLKPSVFHPPPEGVDTQPSSGAGQTKQATAPIPFSFTPKASAFPSKPKPSTSKLDSPAKRKIKPVFSAAFAPPVTRPSPKKIATFSDARQLNKRPRDEDVENNPSPAKSQALKPLSPSKKALFQAPTVTPSASQTAPAVRRPSGYYARRKSLAPVPSIIPNKGIEDVLATVKSPKKKLGSGIGRASVGSTPVVAWDRASVSQKGKETSKTGEVDKLVVLPSTCEATQQLAVSSPTGDLLTPTSPRVNSAALVVQPSTTTSVVDFSTIVTSGFGEDEEADMDVDATEQWREGVEQGEYFEDDLPVISISQFFSMTGIKFMDELTAPRRSTHPSQQPTRQARNSSDIPLSEYVTAMAIDIPQLVLYSRVSKDLEAWMEKSKIVFAQAEDEASKVTPELFVEFSRADEDGQAELLHQLNLIRTNTRGLAKSDWYDWKLQWVEGLRLTGEKAFKALESDARALEGLNALADDLVPVLEKEYEAIMKELEKEQAEVAEIEACDQDYLNELKAEIAEQNIEVEALKAEVIEGNGQHVWLQQRLKEAEVDKQETLAAIATTERLLHIQKNSTRSEVFRLKDELEALENLHMFRVTTVKANMFEYVHASTFRVSIPCRNFQPQVSKIDITRFDKASNRYKDDFPQLSAFLLSSAKQLVVESDDNTIVHRLGDYWSSCAQLRSQLRFLGIKYPIEIEVSQPSQVFKAKTMVMFPSIMGKAFISFIFSLETFSRWPMSIRSLDCEVEVAYGPIDRSAILTAVMERLSEATPSDNYACLLDACIEAQETRH</sequence>
<feature type="compositionally biased region" description="Polar residues" evidence="2">
    <location>
        <begin position="446"/>
        <end position="465"/>
    </location>
</feature>
<feature type="compositionally biased region" description="Polar residues" evidence="2">
    <location>
        <begin position="250"/>
        <end position="259"/>
    </location>
</feature>
<dbReference type="SMART" id="SM00787">
    <property type="entry name" value="Spc7"/>
    <property type="match status" value="1"/>
</dbReference>
<dbReference type="EMBL" id="DS547091">
    <property type="protein sequence ID" value="EDR16039.1"/>
    <property type="molecule type" value="Genomic_DNA"/>
</dbReference>
<feature type="compositionally biased region" description="Polar residues" evidence="2">
    <location>
        <begin position="271"/>
        <end position="286"/>
    </location>
</feature>
<dbReference type="OrthoDB" id="5592879at2759"/>
<evidence type="ECO:0000313" key="5">
    <source>
        <dbReference type="Proteomes" id="UP000001194"/>
    </source>
</evidence>
<feature type="compositionally biased region" description="Polar residues" evidence="2">
    <location>
        <begin position="479"/>
        <end position="491"/>
    </location>
</feature>
<feature type="region of interest" description="Disordered" evidence="2">
    <location>
        <begin position="247"/>
        <end position="286"/>
    </location>
</feature>
<dbReference type="GO" id="GO:1990758">
    <property type="term" value="P:mitotic sister chromatid biorientation"/>
    <property type="evidence" value="ECO:0007669"/>
    <property type="project" value="TreeGrafter"/>
</dbReference>
<dbReference type="Proteomes" id="UP000001194">
    <property type="component" value="Unassembled WGS sequence"/>
</dbReference>
<dbReference type="FunCoup" id="B0CP32">
    <property type="interactions" value="57"/>
</dbReference>
<dbReference type="HOGENOM" id="CLU_002132_0_0_1"/>
<dbReference type="InterPro" id="IPR013253">
    <property type="entry name" value="Spc7_domain"/>
</dbReference>
<keyword evidence="1" id="KW-0175">Coiled coil</keyword>
<organism evidence="5">
    <name type="scientific">Laccaria bicolor (strain S238N-H82 / ATCC MYA-4686)</name>
    <name type="common">Bicoloured deceiver</name>
    <name type="synonym">Laccaria laccata var. bicolor</name>
    <dbReference type="NCBI Taxonomy" id="486041"/>
    <lineage>
        <taxon>Eukaryota</taxon>
        <taxon>Fungi</taxon>
        <taxon>Dikarya</taxon>
        <taxon>Basidiomycota</taxon>
        <taxon>Agaricomycotina</taxon>
        <taxon>Agaricomycetes</taxon>
        <taxon>Agaricomycetidae</taxon>
        <taxon>Agaricales</taxon>
        <taxon>Agaricineae</taxon>
        <taxon>Hydnangiaceae</taxon>
        <taxon>Laccaria</taxon>
    </lineage>
</organism>
<dbReference type="Pfam" id="PF18210">
    <property type="entry name" value="Knl1_RWD_C"/>
    <property type="match status" value="1"/>
</dbReference>
<evidence type="ECO:0000313" key="4">
    <source>
        <dbReference type="EMBL" id="EDR16039.1"/>
    </source>
</evidence>
<dbReference type="GeneID" id="6069748"/>
<dbReference type="PANTHER" id="PTHR28260:SF1">
    <property type="entry name" value="SPINDLE POLE BODY COMPONENT SPC105"/>
    <property type="match status" value="1"/>
</dbReference>
<dbReference type="InterPro" id="IPR033338">
    <property type="entry name" value="Spc105/Spc7"/>
</dbReference>
<proteinExistence type="predicted"/>
<feature type="region of interest" description="Disordered" evidence="2">
    <location>
        <begin position="321"/>
        <end position="340"/>
    </location>
</feature>
<dbReference type="PANTHER" id="PTHR28260">
    <property type="entry name" value="SPINDLE POLE BODY COMPONENT SPC105"/>
    <property type="match status" value="1"/>
</dbReference>
<dbReference type="Pfam" id="PF08317">
    <property type="entry name" value="Spc7"/>
    <property type="match status" value="1"/>
</dbReference>
<dbReference type="RefSeq" id="XP_001874247.1">
    <property type="nucleotide sequence ID" value="XM_001874212.1"/>
</dbReference>
<keyword evidence="5" id="KW-1185">Reference proteome</keyword>
<accession>B0CP32</accession>
<feature type="compositionally biased region" description="Low complexity" evidence="2">
    <location>
        <begin position="500"/>
        <end position="516"/>
    </location>
</feature>
<dbReference type="InterPro" id="IPR040850">
    <property type="entry name" value="Knl1_RWD_C"/>
</dbReference>
<gene>
    <name evidence="4" type="ORF">LACBIDRAFT_291852</name>
</gene>
<dbReference type="STRING" id="486041.B0CP32"/>
<evidence type="ECO:0000259" key="3">
    <source>
        <dbReference type="SMART" id="SM00787"/>
    </source>
</evidence>
<feature type="coiled-coil region" evidence="1">
    <location>
        <begin position="933"/>
        <end position="1045"/>
    </location>
</feature>